<feature type="region of interest" description="Disordered" evidence="1">
    <location>
        <begin position="591"/>
        <end position="628"/>
    </location>
</feature>
<evidence type="ECO:0000313" key="2">
    <source>
        <dbReference type="EMBL" id="POY74910.1"/>
    </source>
</evidence>
<name>A0A2S5BDR6_9BASI</name>
<feature type="compositionally biased region" description="Acidic residues" evidence="1">
    <location>
        <begin position="610"/>
        <end position="628"/>
    </location>
</feature>
<gene>
    <name evidence="2" type="ORF">BMF94_1886</name>
</gene>
<dbReference type="AlphaFoldDB" id="A0A2S5BDR6"/>
<dbReference type="Proteomes" id="UP000237144">
    <property type="component" value="Unassembled WGS sequence"/>
</dbReference>
<comment type="caution">
    <text evidence="2">The sequence shown here is derived from an EMBL/GenBank/DDBJ whole genome shotgun (WGS) entry which is preliminary data.</text>
</comment>
<dbReference type="EMBL" id="PJQD01000020">
    <property type="protein sequence ID" value="POY74910.1"/>
    <property type="molecule type" value="Genomic_DNA"/>
</dbReference>
<feature type="compositionally biased region" description="Low complexity" evidence="1">
    <location>
        <begin position="526"/>
        <end position="548"/>
    </location>
</feature>
<keyword evidence="3" id="KW-1185">Reference proteome</keyword>
<feature type="region of interest" description="Disordered" evidence="1">
    <location>
        <begin position="453"/>
        <end position="562"/>
    </location>
</feature>
<reference evidence="2 3" key="1">
    <citation type="journal article" date="2018" name="Front. Microbiol.">
        <title>Prospects for Fungal Bioremediation of Acidic Radioactive Waste Sites: Characterization and Genome Sequence of Rhodotorula taiwanensis MD1149.</title>
        <authorList>
            <person name="Tkavc R."/>
            <person name="Matrosova V.Y."/>
            <person name="Grichenko O.E."/>
            <person name="Gostincar C."/>
            <person name="Volpe R.P."/>
            <person name="Klimenkova P."/>
            <person name="Gaidamakova E.K."/>
            <person name="Zhou C.E."/>
            <person name="Stewart B.J."/>
            <person name="Lyman M.G."/>
            <person name="Malfatti S.A."/>
            <person name="Rubinfeld B."/>
            <person name="Courtot M."/>
            <person name="Singh J."/>
            <person name="Dalgard C.L."/>
            <person name="Hamilton T."/>
            <person name="Frey K.G."/>
            <person name="Gunde-Cimerman N."/>
            <person name="Dugan L."/>
            <person name="Daly M.J."/>
        </authorList>
    </citation>
    <scope>NUCLEOTIDE SEQUENCE [LARGE SCALE GENOMIC DNA]</scope>
    <source>
        <strain evidence="2 3">MD1149</strain>
    </source>
</reference>
<feature type="compositionally biased region" description="Low complexity" evidence="1">
    <location>
        <begin position="460"/>
        <end position="487"/>
    </location>
</feature>
<evidence type="ECO:0000313" key="3">
    <source>
        <dbReference type="Proteomes" id="UP000237144"/>
    </source>
</evidence>
<dbReference type="OrthoDB" id="2528941at2759"/>
<proteinExistence type="predicted"/>
<organism evidence="2 3">
    <name type="scientific">Rhodotorula taiwanensis</name>
    <dbReference type="NCBI Taxonomy" id="741276"/>
    <lineage>
        <taxon>Eukaryota</taxon>
        <taxon>Fungi</taxon>
        <taxon>Dikarya</taxon>
        <taxon>Basidiomycota</taxon>
        <taxon>Pucciniomycotina</taxon>
        <taxon>Microbotryomycetes</taxon>
        <taxon>Sporidiobolales</taxon>
        <taxon>Sporidiobolaceae</taxon>
        <taxon>Rhodotorula</taxon>
    </lineage>
</organism>
<sequence>MPAVQSTLAGVMTTNAQIAAQWRSLPSLLGRFPSDPARLPTGYEALAGEEVLPPSLLLLYLKPPQNGQLHVLNRAIRSLTGVDPRSLENGNFSVWDKSEDRQALVREWRKEKLPPALSAIYSNTQAQGRASEIDLELLQVIIELFEARGLLSLAELKASIRPSQFDVTGLPRKEHLAELLLSVWTTYSSNKYRGRPTAIVAILGSATAADVPDYDFNPNVDYVADADDDNDILAPMAEAGEALGWSEEKVDDVIEKIVAGTTRKSNAKEQKADPEATKLYEHLWLVLAAQNRASDRLKEFKDHVETAFKNANGATLARQIASGHQRNLNKNETRAGWQYLLQAARDLADGKGFKNKSVKYGKTQWAAAINVVSPYVRTSKQAETWVGSHRAALAFGLVAHDLDPTLIASETFLVTAGFVKSESSLSGWTHRNTLSSDDAKFIAECNKPLVAKEQQDKTVAAPPAAASPAAAASAKSAARSAKDSSSSSEEDEKEDARKESGPATPQRKPLRQNKSEKVSFGSAALPSSSVTGVGVMSSSFSSSPVSSTRVINKRKLDETSPSDTKRIEVAFQHIYLHQVEYRIGRARSDVANDATSDVDSDSHEALTSEDGSELSMEEIETIEYLDRD</sequence>
<protein>
    <submittedName>
        <fullName evidence="2">Uncharacterized protein</fullName>
    </submittedName>
</protein>
<evidence type="ECO:0000256" key="1">
    <source>
        <dbReference type="SAM" id="MobiDB-lite"/>
    </source>
</evidence>
<accession>A0A2S5BDR6</accession>